<dbReference type="InterPro" id="IPR006249">
    <property type="entry name" value="Aconitase/IRP2"/>
</dbReference>
<dbReference type="EMBL" id="CAIZ01000120">
    <property type="protein sequence ID" value="CCH70083.1"/>
    <property type="molecule type" value="Genomic_DNA"/>
</dbReference>
<reference evidence="5 6" key="1">
    <citation type="journal article" date="2013" name="ISME J.">
        <title>A metabolic model for members of the genus Tetrasphaera involved in enhanced biological phosphorus removal.</title>
        <authorList>
            <person name="Kristiansen R."/>
            <person name="Nguyen H.T.T."/>
            <person name="Saunders A.M."/>
            <person name="Nielsen J.L."/>
            <person name="Wimmer R."/>
            <person name="Le V.Q."/>
            <person name="McIlroy S.J."/>
            <person name="Petrovski S."/>
            <person name="Seviour R.J."/>
            <person name="Calteau A."/>
            <person name="Nielsen K.L."/>
            <person name="Nielsen P.H."/>
        </authorList>
    </citation>
    <scope>NUCLEOTIDE SEQUENCE [LARGE SCALE GENOMIC DNA]</scope>
    <source>
        <strain evidence="5 6">Lp2</strain>
    </source>
</reference>
<evidence type="ECO:0000313" key="6">
    <source>
        <dbReference type="Proteomes" id="UP000013167"/>
    </source>
</evidence>
<sequence length="94" mass="10028">MLPVEVSVDHSLAVEAYAAPVAQARNEALELTRHAERFGFLKCAAAAMPSVHLNPPGTGIMHTINLEQLATVSTVVDGWLCPSESHTPRVALRG</sequence>
<accession>N0DZK8</accession>
<protein>
    <submittedName>
        <fullName evidence="5">Putative Aconitate hydratase</fullName>
        <ecNumber evidence="5">4.2.1.3</ecNumber>
    </submittedName>
</protein>
<dbReference type="InterPro" id="IPR036008">
    <property type="entry name" value="Aconitase_4Fe-4S_dom"/>
</dbReference>
<proteinExistence type="predicted"/>
<keyword evidence="6" id="KW-1185">Reference proteome</keyword>
<dbReference type="SUPFAM" id="SSF53732">
    <property type="entry name" value="Aconitase iron-sulfur domain"/>
    <property type="match status" value="1"/>
</dbReference>
<dbReference type="EC" id="4.2.1.3" evidence="5"/>
<feature type="domain" description="Aconitase/3-isopropylmalate dehydratase large subunit alpha/beta/alpha" evidence="4">
    <location>
        <begin position="3"/>
        <end position="89"/>
    </location>
</feature>
<name>N0DZK8_9MICO</name>
<dbReference type="Pfam" id="PF00330">
    <property type="entry name" value="Aconitase"/>
    <property type="match status" value="1"/>
</dbReference>
<keyword evidence="2" id="KW-0408">Iron</keyword>
<dbReference type="InterPro" id="IPR001030">
    <property type="entry name" value="Acoase/IPM_deHydtase_lsu_aba"/>
</dbReference>
<evidence type="ECO:0000313" key="5">
    <source>
        <dbReference type="EMBL" id="CCH70083.1"/>
    </source>
</evidence>
<dbReference type="PANTHER" id="PTHR11670">
    <property type="entry name" value="ACONITASE/IRON-RESPONSIVE ELEMENT FAMILY MEMBER"/>
    <property type="match status" value="1"/>
</dbReference>
<keyword evidence="3" id="KW-0411">Iron-sulfur</keyword>
<dbReference type="STRING" id="1193181.BN10_500019"/>
<evidence type="ECO:0000256" key="1">
    <source>
        <dbReference type="ARBA" id="ARBA00022723"/>
    </source>
</evidence>
<evidence type="ECO:0000256" key="2">
    <source>
        <dbReference type="ARBA" id="ARBA00023004"/>
    </source>
</evidence>
<dbReference type="GO" id="GO:0046872">
    <property type="term" value="F:metal ion binding"/>
    <property type="evidence" value="ECO:0007669"/>
    <property type="project" value="UniProtKB-KW"/>
</dbReference>
<dbReference type="GO" id="GO:0051536">
    <property type="term" value="F:iron-sulfur cluster binding"/>
    <property type="evidence" value="ECO:0007669"/>
    <property type="project" value="UniProtKB-KW"/>
</dbReference>
<dbReference type="InterPro" id="IPR015931">
    <property type="entry name" value="Acnase/IPM_dHydase_lsu_aba_1/3"/>
</dbReference>
<comment type="caution">
    <text evidence="5">The sequence shown here is derived from an EMBL/GenBank/DDBJ whole genome shotgun (WGS) entry which is preliminary data.</text>
</comment>
<keyword evidence="5" id="KW-0456">Lyase</keyword>
<gene>
    <name evidence="5" type="ORF">BN10_500019</name>
</gene>
<dbReference type="AlphaFoldDB" id="N0DZK8"/>
<dbReference type="Gene3D" id="3.30.499.10">
    <property type="entry name" value="Aconitase, domain 3"/>
    <property type="match status" value="1"/>
</dbReference>
<dbReference type="HOGENOM" id="CLU_2385138_0_0_11"/>
<organism evidence="5 6">
    <name type="scientific">Phycicoccus elongatus Lp2</name>
    <dbReference type="NCBI Taxonomy" id="1193181"/>
    <lineage>
        <taxon>Bacteria</taxon>
        <taxon>Bacillati</taxon>
        <taxon>Actinomycetota</taxon>
        <taxon>Actinomycetes</taxon>
        <taxon>Micrococcales</taxon>
        <taxon>Intrasporangiaceae</taxon>
        <taxon>Phycicoccus</taxon>
    </lineage>
</organism>
<dbReference type="GO" id="GO:0003994">
    <property type="term" value="F:aconitate hydratase activity"/>
    <property type="evidence" value="ECO:0007669"/>
    <property type="project" value="UniProtKB-EC"/>
</dbReference>
<dbReference type="eggNOG" id="COG1048">
    <property type="taxonomic scope" value="Bacteria"/>
</dbReference>
<evidence type="ECO:0000256" key="3">
    <source>
        <dbReference type="ARBA" id="ARBA00023014"/>
    </source>
</evidence>
<keyword evidence="1" id="KW-0479">Metal-binding</keyword>
<evidence type="ECO:0000259" key="4">
    <source>
        <dbReference type="Pfam" id="PF00330"/>
    </source>
</evidence>
<dbReference type="Proteomes" id="UP000013167">
    <property type="component" value="Unassembled WGS sequence"/>
</dbReference>